<dbReference type="AlphaFoldDB" id="A0A2X1KFF6"/>
<feature type="signal peptide" evidence="1">
    <location>
        <begin position="1"/>
        <end position="26"/>
    </location>
</feature>
<evidence type="ECO:0000256" key="1">
    <source>
        <dbReference type="SAM" id="SignalP"/>
    </source>
</evidence>
<evidence type="ECO:0000313" key="4">
    <source>
        <dbReference type="Proteomes" id="UP000250561"/>
    </source>
</evidence>
<proteinExistence type="predicted"/>
<gene>
    <name evidence="3" type="ORF">NCTC11126_04272</name>
</gene>
<reference evidence="3 4" key="1">
    <citation type="submission" date="2018-06" db="EMBL/GenBank/DDBJ databases">
        <authorList>
            <consortium name="Pathogen Informatics"/>
            <person name="Doyle S."/>
        </authorList>
    </citation>
    <scope>NUCLEOTIDE SEQUENCE [LARGE SCALE GENOMIC DNA]</scope>
    <source>
        <strain evidence="3 4">NCTC11126</strain>
    </source>
</reference>
<evidence type="ECO:0000313" key="3">
    <source>
        <dbReference type="EMBL" id="SPW53564.1"/>
    </source>
</evidence>
<feature type="domain" description="Fimbrial-type adhesion" evidence="2">
    <location>
        <begin position="31"/>
        <end position="170"/>
    </location>
</feature>
<dbReference type="EMBL" id="UARS01000008">
    <property type="protein sequence ID" value="SPW53564.1"/>
    <property type="molecule type" value="Genomic_DNA"/>
</dbReference>
<name>A0A2X1KFF6_ECOLX</name>
<dbReference type="Proteomes" id="UP000250561">
    <property type="component" value="Unassembled WGS sequence"/>
</dbReference>
<dbReference type="Gene3D" id="2.60.40.1090">
    <property type="entry name" value="Fimbrial-type adhesion domain"/>
    <property type="match status" value="1"/>
</dbReference>
<dbReference type="InterPro" id="IPR050263">
    <property type="entry name" value="Bact_Fimbrial_Adh_Pro"/>
</dbReference>
<feature type="chain" id="PRO_5016071807" evidence="1">
    <location>
        <begin position="27"/>
        <end position="170"/>
    </location>
</feature>
<dbReference type="GO" id="GO:0043709">
    <property type="term" value="P:cell adhesion involved in single-species biofilm formation"/>
    <property type="evidence" value="ECO:0007669"/>
    <property type="project" value="TreeGrafter"/>
</dbReference>
<protein>
    <submittedName>
        <fullName evidence="3">Putative fimbrial subunit protein</fullName>
    </submittedName>
</protein>
<dbReference type="InterPro" id="IPR000259">
    <property type="entry name" value="Adhesion_dom_fimbrial"/>
</dbReference>
<accession>A0A2X1KFF6</accession>
<dbReference type="SUPFAM" id="SSF49401">
    <property type="entry name" value="Bacterial adhesins"/>
    <property type="match status" value="1"/>
</dbReference>
<sequence>MTMGGGLPMKKFLLLLLCAGCGAVLAAEDDITFHGTLMSPPACSISGGQTIEVQFRDLIIDSIDGNYGRQEVDYELSCESDVRDPEWNMTLSWTGTATSYNDSAIETDVPGFGIELQHDGQRFKLNEPLSINATDFSQKPKLEAVPVKAADAVLTDTTFSAYATLRVDYQ</sequence>
<dbReference type="Pfam" id="PF00419">
    <property type="entry name" value="Fimbrial"/>
    <property type="match status" value="1"/>
</dbReference>
<dbReference type="InterPro" id="IPR008966">
    <property type="entry name" value="Adhesion_dom_sf"/>
</dbReference>
<dbReference type="InterPro" id="IPR036937">
    <property type="entry name" value="Adhesion_dom_fimbrial_sf"/>
</dbReference>
<dbReference type="GO" id="GO:0009289">
    <property type="term" value="C:pilus"/>
    <property type="evidence" value="ECO:0007669"/>
    <property type="project" value="InterPro"/>
</dbReference>
<dbReference type="PANTHER" id="PTHR33420">
    <property type="entry name" value="FIMBRIAL SUBUNIT ELFA-RELATED"/>
    <property type="match status" value="1"/>
</dbReference>
<dbReference type="PANTHER" id="PTHR33420:SF33">
    <property type="entry name" value="MINOR FIMBRIAL SUBUNIT"/>
    <property type="match status" value="1"/>
</dbReference>
<evidence type="ECO:0000259" key="2">
    <source>
        <dbReference type="Pfam" id="PF00419"/>
    </source>
</evidence>
<organism evidence="3 4">
    <name type="scientific">Escherichia coli</name>
    <dbReference type="NCBI Taxonomy" id="562"/>
    <lineage>
        <taxon>Bacteria</taxon>
        <taxon>Pseudomonadati</taxon>
        <taxon>Pseudomonadota</taxon>
        <taxon>Gammaproteobacteria</taxon>
        <taxon>Enterobacterales</taxon>
        <taxon>Enterobacteriaceae</taxon>
        <taxon>Escherichia</taxon>
    </lineage>
</organism>
<keyword evidence="1" id="KW-0732">Signal</keyword>